<evidence type="ECO:0000313" key="9">
    <source>
        <dbReference type="EMBL" id="MBT1542366.1"/>
    </source>
</evidence>
<evidence type="ECO:0000256" key="1">
    <source>
        <dbReference type="ARBA" id="ARBA00022649"/>
    </source>
</evidence>
<dbReference type="Pfam" id="PF14487">
    <property type="entry name" value="DarT"/>
    <property type="match status" value="1"/>
</dbReference>
<keyword evidence="1 6" id="KW-1277">Toxin-antitoxin system</keyword>
<keyword evidence="4 6" id="KW-0548">Nucleotidyltransferase</keyword>
<evidence type="ECO:0000259" key="8">
    <source>
        <dbReference type="PROSITE" id="PS52018"/>
    </source>
</evidence>
<dbReference type="AlphaFoldDB" id="A0A9Q2W3V7"/>
<proteinExistence type="inferred from homology"/>
<evidence type="ECO:0000256" key="3">
    <source>
        <dbReference type="ARBA" id="ARBA00022679"/>
    </source>
</evidence>
<evidence type="ECO:0000256" key="2">
    <source>
        <dbReference type="ARBA" id="ARBA00022676"/>
    </source>
</evidence>
<feature type="binding site" evidence="6">
    <location>
        <begin position="81"/>
        <end position="83"/>
    </location>
    <ligand>
        <name>NAD(+)</name>
        <dbReference type="ChEBI" id="CHEBI:57540"/>
    </ligand>
</feature>
<feature type="active site" description="Proton acceptor" evidence="6">
    <location>
        <position position="118"/>
    </location>
</feature>
<evidence type="ECO:0000313" key="10">
    <source>
        <dbReference type="Proteomes" id="UP000709437"/>
    </source>
</evidence>
<feature type="binding site" evidence="6">
    <location>
        <position position="90"/>
    </location>
    <ligand>
        <name>NAD(+)</name>
        <dbReference type="ChEBI" id="CHEBI:57540"/>
    </ligand>
</feature>
<comment type="similarity">
    <text evidence="6">Belongs to the DarT ADP-ribosyltransferase family.</text>
</comment>
<dbReference type="InterPro" id="IPR029494">
    <property type="entry name" value="DarT"/>
</dbReference>
<sequence length="275" mass="29110">MTDECIHGFPTELCDICAPRQREASEIPATPAPRRTRITTNLRVDPPASGPNTSLRSPTSLRSSSADLPEAREFAALRAHHVTHIDNLDGIVGAGAILAADQAEPVVDVSSADTRAARAEAEAPDGSSIAGHVPFTLSPDATRWDELRTGAEGERWSDAARRTRAIDYVVLVVPVSAFGASVIVADQDADADDVRFAVGPDAGTNLIRRTDFTDPEMHGLELLAGPSVPFTSVAVIGVPNDKARQTVRAVLADHGGHAPRVAVFPPWFVPPVTAE</sequence>
<dbReference type="EMBL" id="JAHEWX010000014">
    <property type="protein sequence ID" value="MBT1542366.1"/>
    <property type="molecule type" value="Genomic_DNA"/>
</dbReference>
<dbReference type="GO" id="GO:0016779">
    <property type="term" value="F:nucleotidyltransferase activity"/>
    <property type="evidence" value="ECO:0007669"/>
    <property type="project" value="UniProtKB-UniRule"/>
</dbReference>
<feature type="binding site" evidence="6">
    <location>
        <position position="118"/>
    </location>
    <ligand>
        <name>NAD(+)</name>
        <dbReference type="ChEBI" id="CHEBI:57540"/>
    </ligand>
</feature>
<evidence type="ECO:0000256" key="7">
    <source>
        <dbReference type="SAM" id="MobiDB-lite"/>
    </source>
</evidence>
<organism evidence="9 10">
    <name type="scientific">Curtobacterium flaccumfaciens pv. flaccumfaciens</name>
    <dbReference type="NCBI Taxonomy" id="138532"/>
    <lineage>
        <taxon>Bacteria</taxon>
        <taxon>Bacillati</taxon>
        <taxon>Actinomycetota</taxon>
        <taxon>Actinomycetes</taxon>
        <taxon>Micrococcales</taxon>
        <taxon>Microbacteriaceae</taxon>
        <taxon>Curtobacterium</taxon>
    </lineage>
</organism>
<comment type="caution">
    <text evidence="9">The sequence shown here is derived from an EMBL/GenBank/DDBJ whole genome shotgun (WGS) entry which is preliminary data.</text>
</comment>
<dbReference type="RefSeq" id="WP_052481641.1">
    <property type="nucleotide sequence ID" value="NZ_JAHEWX010000014.1"/>
</dbReference>
<dbReference type="PROSITE" id="PS52018">
    <property type="entry name" value="DART"/>
    <property type="match status" value="1"/>
</dbReference>
<name>A0A9Q2W3V7_9MICO</name>
<evidence type="ECO:0000256" key="6">
    <source>
        <dbReference type="PROSITE-ProRule" id="PRU01362"/>
    </source>
</evidence>
<dbReference type="GeneID" id="99624981"/>
<keyword evidence="3 6" id="KW-0808">Transferase</keyword>
<accession>A0A9Q2W3V7</accession>
<evidence type="ECO:0000256" key="4">
    <source>
        <dbReference type="ARBA" id="ARBA00022695"/>
    </source>
</evidence>
<feature type="domain" description="DarT" evidence="8">
    <location>
        <begin position="77"/>
        <end position="269"/>
    </location>
</feature>
<feature type="binding site" evidence="6">
    <location>
        <position position="98"/>
    </location>
    <ligand>
        <name>NAD(+)</name>
        <dbReference type="ChEBI" id="CHEBI:57540"/>
    </ligand>
</feature>
<gene>
    <name evidence="9" type="ORF">KK103_11385</name>
</gene>
<dbReference type="Proteomes" id="UP000709437">
    <property type="component" value="Unassembled WGS sequence"/>
</dbReference>
<keyword evidence="5 6" id="KW-0238">DNA-binding</keyword>
<evidence type="ECO:0000256" key="5">
    <source>
        <dbReference type="ARBA" id="ARBA00023125"/>
    </source>
</evidence>
<feature type="active site" evidence="6">
    <location>
        <position position="221"/>
    </location>
</feature>
<feature type="compositionally biased region" description="Low complexity" evidence="7">
    <location>
        <begin position="53"/>
        <end position="65"/>
    </location>
</feature>
<feature type="region of interest" description="Disordered" evidence="7">
    <location>
        <begin position="25"/>
        <end position="67"/>
    </location>
</feature>
<protein>
    <submittedName>
        <fullName evidence="9">DUF4433 domain-containing protein</fullName>
    </submittedName>
</protein>
<dbReference type="GO" id="GO:0003677">
    <property type="term" value="F:DNA binding"/>
    <property type="evidence" value="ECO:0007669"/>
    <property type="project" value="UniProtKB-UniRule"/>
</dbReference>
<dbReference type="GO" id="GO:0016757">
    <property type="term" value="F:glycosyltransferase activity"/>
    <property type="evidence" value="ECO:0007669"/>
    <property type="project" value="UniProtKB-UniRule"/>
</dbReference>
<comment type="catalytic activity">
    <reaction evidence="6">
        <text>a thymidine in DNA + NAD(+) = an N-(ADP-alpha-D-ribosyl)-thymidine in DNA + nicotinamide + H(+)</text>
        <dbReference type="Rhea" id="RHEA:71651"/>
        <dbReference type="Rhea" id="RHEA-COMP:13556"/>
        <dbReference type="Rhea" id="RHEA-COMP:18051"/>
        <dbReference type="ChEBI" id="CHEBI:15378"/>
        <dbReference type="ChEBI" id="CHEBI:17154"/>
        <dbReference type="ChEBI" id="CHEBI:57540"/>
        <dbReference type="ChEBI" id="CHEBI:137386"/>
        <dbReference type="ChEBI" id="CHEBI:191199"/>
    </reaction>
</comment>
<keyword evidence="2 6" id="KW-0328">Glycosyltransferase</keyword>
<reference evidence="9" key="1">
    <citation type="submission" date="2021-05" db="EMBL/GenBank/DDBJ databases">
        <title>Whole genome sequence of Curtobacterium flaccumfaciens pv. flaccumfaciens strain CFBP 3417.</title>
        <authorList>
            <person name="Osdaghi E."/>
            <person name="Taghouti G."/>
            <person name="Portier P."/>
            <person name="Fazliarab A."/>
            <person name="Taghavi S.M."/>
            <person name="Briand M."/>
            <person name="Le-Saux M."/>
            <person name="Jacques M.-A."/>
        </authorList>
    </citation>
    <scope>NUCLEOTIDE SEQUENCE</scope>
    <source>
        <strain evidence="9">CFBP 3417</strain>
    </source>
</reference>